<evidence type="ECO:0000313" key="2">
    <source>
        <dbReference type="EMBL" id="CAG6787820.1"/>
    </source>
</evidence>
<proteinExistence type="predicted"/>
<reference evidence="2" key="1">
    <citation type="submission" date="2021-05" db="EMBL/GenBank/DDBJ databases">
        <authorList>
            <person name="Alioto T."/>
            <person name="Alioto T."/>
            <person name="Gomez Garrido J."/>
        </authorList>
    </citation>
    <scope>NUCLEOTIDE SEQUENCE</scope>
</reference>
<protein>
    <submittedName>
        <fullName evidence="2">Uncharacterized protein</fullName>
    </submittedName>
</protein>
<dbReference type="EMBL" id="HBUF01656166">
    <property type="protein sequence ID" value="CAG6787820.1"/>
    <property type="molecule type" value="Transcribed_RNA"/>
</dbReference>
<evidence type="ECO:0000256" key="1">
    <source>
        <dbReference type="SAM" id="MobiDB-lite"/>
    </source>
</evidence>
<dbReference type="AlphaFoldDB" id="A0A8D9BM39"/>
<sequence>MIQSMLKLSKKKNRLSLIQSSQERAGCLILNSTSSQCPDGRIDPVNRLSRLPLLSRWKRDSRPRCLFWINLKGTPVTGTTKTLPCPSWTSPRGTIPSEHFSDRSHSVHRPHRADTRTDLIPSVRPLHRGDTRTDLTPSVRPLPRGDTRKDLTHSGRLLLKGCCIQTGLSLRERLLPRATLRDLSHNGHLRHSTPILTGTPIARSPSRGAVVHSPTVPLWSDGARCRAIVSRPMSASWTAFWPTSQLSRPRTSDSGCDSCLSCFLSSTMPGTGSGTCLPWNGTSRQSMKESWYSAIG</sequence>
<accession>A0A8D9BM39</accession>
<name>A0A8D9BM39_9HEMI</name>
<feature type="region of interest" description="Disordered" evidence="1">
    <location>
        <begin position="123"/>
        <end position="148"/>
    </location>
</feature>
<organism evidence="2">
    <name type="scientific">Cacopsylla melanoneura</name>
    <dbReference type="NCBI Taxonomy" id="428564"/>
    <lineage>
        <taxon>Eukaryota</taxon>
        <taxon>Metazoa</taxon>
        <taxon>Ecdysozoa</taxon>
        <taxon>Arthropoda</taxon>
        <taxon>Hexapoda</taxon>
        <taxon>Insecta</taxon>
        <taxon>Pterygota</taxon>
        <taxon>Neoptera</taxon>
        <taxon>Paraneoptera</taxon>
        <taxon>Hemiptera</taxon>
        <taxon>Sternorrhyncha</taxon>
        <taxon>Psylloidea</taxon>
        <taxon>Psyllidae</taxon>
        <taxon>Psyllinae</taxon>
        <taxon>Cacopsylla</taxon>
    </lineage>
</organism>